<keyword evidence="1" id="KW-0472">Membrane</keyword>
<dbReference type="Proteomes" id="UP000298347">
    <property type="component" value="Unassembled WGS sequence"/>
</dbReference>
<dbReference type="InterPro" id="IPR046107">
    <property type="entry name" value="DUF6044"/>
</dbReference>
<dbReference type="OrthoDB" id="2349131at2"/>
<keyword evidence="3" id="KW-1185">Reference proteome</keyword>
<evidence type="ECO:0000313" key="3">
    <source>
        <dbReference type="Proteomes" id="UP000298347"/>
    </source>
</evidence>
<keyword evidence="1" id="KW-0812">Transmembrane</keyword>
<feature type="transmembrane region" description="Helical" evidence="1">
    <location>
        <begin position="314"/>
        <end position="334"/>
    </location>
</feature>
<feature type="transmembrane region" description="Helical" evidence="1">
    <location>
        <begin position="190"/>
        <end position="210"/>
    </location>
</feature>
<sequence>MKPDLLKKGASLPVKEKRMLITAIILIAIYLAPLFLLGENAHIRIVDNMDSNIAWYQVLAHSGELFGPIHSQIPQVINGQLSRNAFGSQFSMIVLLNVILPPMLAYSICQLISRFFAFLGMYLLLRDHFVKSRDSFPIRVLVALAFALTPFWPSGMLSTLGMPLALWAFLNIRAHVASWKEWLTLCLLPFYSSFELGFFFFLTAMAIFWLRDWIVKKKFNLKFILSIALMTIIYFLVEYRLVASLLLPGPLTNRDDFVESTSSLWNVLILSIKNLIVGHDQAMTVHQYVILPFSCIVLWQIVRTGKGEMLLKKRFLLLLSLNVMLSVWFAFWFYKGWAPLKAKISILTTFNFSRYHYLHPLFIYLMFAVGALICWQKGKKWERFVEIVLVLQIIVLFLYNPEIEFHEQPTFKQFYASQQFSAIAKYIGKPKSSYRVASIGLHPAIAQFNGFYTLDTYNNFYPLTYKQAFRKIIAKELDKNPSNRAYFDDWGGRCYLFTAELGKNYDFRKNSHVKIHHLQLNIGQFKKMGGNYIFSSVPIMNARQDGLHFLKSFNSKESAWKIYLYGTN</sequence>
<gene>
    <name evidence="2" type="ORF">E4665_07345</name>
</gene>
<feature type="transmembrane region" description="Helical" evidence="1">
    <location>
        <begin position="104"/>
        <end position="125"/>
    </location>
</feature>
<keyword evidence="1" id="KW-1133">Transmembrane helix</keyword>
<comment type="caution">
    <text evidence="2">The sequence shown here is derived from an EMBL/GenBank/DDBJ whole genome shotgun (WGS) entry which is preliminary data.</text>
</comment>
<feature type="transmembrane region" description="Helical" evidence="1">
    <location>
        <begin position="20"/>
        <end position="38"/>
    </location>
</feature>
<dbReference type="AlphaFoldDB" id="A0A4Z0GNL4"/>
<feature type="transmembrane region" description="Helical" evidence="1">
    <location>
        <begin position="137"/>
        <end position="170"/>
    </location>
</feature>
<feature type="transmembrane region" description="Helical" evidence="1">
    <location>
        <begin position="219"/>
        <end position="237"/>
    </location>
</feature>
<proteinExistence type="predicted"/>
<dbReference type="RefSeq" id="WP_135348146.1">
    <property type="nucleotide sequence ID" value="NZ_SRJD01000006.1"/>
</dbReference>
<dbReference type="Pfam" id="PF19510">
    <property type="entry name" value="DUF6044"/>
    <property type="match status" value="1"/>
</dbReference>
<accession>A0A4Z0GNL4</accession>
<feature type="transmembrane region" description="Helical" evidence="1">
    <location>
        <begin position="354"/>
        <end position="375"/>
    </location>
</feature>
<dbReference type="EMBL" id="SRJD01000006">
    <property type="protein sequence ID" value="TGA98669.1"/>
    <property type="molecule type" value="Genomic_DNA"/>
</dbReference>
<name>A0A4Z0GNL4_9BACL</name>
<protein>
    <recommendedName>
        <fullName evidence="4">YkoS</fullName>
    </recommendedName>
</protein>
<evidence type="ECO:0000313" key="2">
    <source>
        <dbReference type="EMBL" id="TGA98669.1"/>
    </source>
</evidence>
<reference evidence="2 3" key="1">
    <citation type="journal article" date="2015" name="Int. J. Syst. Evol. Microbiol.">
        <title>Sporolactobacillus shoreae sp. nov. and Sporolactobacillus spathodeae sp. nov., two spore-forming lactic acid bacteria isolated from tree barks in Thailand.</title>
        <authorList>
            <person name="Thamacharoensuk T."/>
            <person name="Kitahara M."/>
            <person name="Ohkuma M."/>
            <person name="Thongchul N."/>
            <person name="Tanasupawat S."/>
        </authorList>
    </citation>
    <scope>NUCLEOTIDE SEQUENCE [LARGE SCALE GENOMIC DNA]</scope>
    <source>
        <strain evidence="2 3">BK92</strain>
    </source>
</reference>
<evidence type="ECO:0008006" key="4">
    <source>
        <dbReference type="Google" id="ProtNLM"/>
    </source>
</evidence>
<evidence type="ECO:0000256" key="1">
    <source>
        <dbReference type="SAM" id="Phobius"/>
    </source>
</evidence>
<feature type="transmembrane region" description="Helical" evidence="1">
    <location>
        <begin position="285"/>
        <end position="302"/>
    </location>
</feature>
<organism evidence="2 3">
    <name type="scientific">Sporolactobacillus shoreae</name>
    <dbReference type="NCBI Taxonomy" id="1465501"/>
    <lineage>
        <taxon>Bacteria</taxon>
        <taxon>Bacillati</taxon>
        <taxon>Bacillota</taxon>
        <taxon>Bacilli</taxon>
        <taxon>Bacillales</taxon>
        <taxon>Sporolactobacillaceae</taxon>
        <taxon>Sporolactobacillus</taxon>
    </lineage>
</organism>